<evidence type="ECO:0000313" key="4">
    <source>
        <dbReference type="Proteomes" id="UP000184204"/>
    </source>
</evidence>
<keyword evidence="3" id="KW-1185">Reference proteome</keyword>
<sequence>MSKYMDGRRYGYLTPGNDGGYYKGVQGQQVAGYSVGIVYIENINYPILPGNVVNAYTYNFPVRMKAVSNLTNDRLFNNDPTIVDDIIFAAKSMVENEGVRAICSACGFFGNYQKQVREAVDVPVAMSSLVQIPWIQTLIKPGQKIGILTANKDSMTNALLESCGVVDKDNLIIKDALKTEEFATVVNMRGYFDNSIAKEEIVALARELVEENDDLGAILLECSDMPPYAYAVQEATQLPVFDFITLINWLHNATAQRPYNGWI</sequence>
<dbReference type="NCBIfam" id="NF005679">
    <property type="entry name" value="PRK07475.1"/>
    <property type="match status" value="1"/>
</dbReference>
<dbReference type="GO" id="GO:0016855">
    <property type="term" value="F:racemase and epimerase activity, acting on amino acids and derivatives"/>
    <property type="evidence" value="ECO:0007669"/>
    <property type="project" value="InterPro"/>
</dbReference>
<evidence type="ECO:0008006" key="5">
    <source>
        <dbReference type="Google" id="ProtNLM"/>
    </source>
</evidence>
<dbReference type="Proteomes" id="UP000068026">
    <property type="component" value="Chromosome"/>
</dbReference>
<dbReference type="EMBL" id="FQUA01000018">
    <property type="protein sequence ID" value="SHF12122.1"/>
    <property type="molecule type" value="Genomic_DNA"/>
</dbReference>
<evidence type="ECO:0000313" key="2">
    <source>
        <dbReference type="EMBL" id="SHF12122.1"/>
    </source>
</evidence>
<organism evidence="2 4">
    <name type="scientific">Anaerotignum propionicum DSM 1682</name>
    <dbReference type="NCBI Taxonomy" id="991789"/>
    <lineage>
        <taxon>Bacteria</taxon>
        <taxon>Bacillati</taxon>
        <taxon>Bacillota</taxon>
        <taxon>Clostridia</taxon>
        <taxon>Lachnospirales</taxon>
        <taxon>Anaerotignaceae</taxon>
        <taxon>Anaerotignum</taxon>
    </lineage>
</organism>
<dbReference type="AlphaFoldDB" id="A0A0X1U8F9"/>
<dbReference type="Proteomes" id="UP000184204">
    <property type="component" value="Unassembled WGS sequence"/>
</dbReference>
<proteinExistence type="predicted"/>
<reference evidence="1 3" key="1">
    <citation type="journal article" date="2016" name="Genome Announc.">
        <title>Complete Genome Sequence of the Amino Acid-Fermenting Clostridium propionicum X2 (DSM 1682).</title>
        <authorList>
            <person name="Poehlein A."/>
            <person name="Schlien K."/>
            <person name="Chowdhury N.P."/>
            <person name="Gottschalk G."/>
            <person name="Buckel W."/>
            <person name="Daniel R."/>
        </authorList>
    </citation>
    <scope>NUCLEOTIDE SEQUENCE [LARGE SCALE GENOMIC DNA]</scope>
    <source>
        <strain evidence="1 3">X2</strain>
    </source>
</reference>
<name>A0A0X1U8F9_ANAPI</name>
<reference evidence="2" key="3">
    <citation type="submission" date="2016-11" db="EMBL/GenBank/DDBJ databases">
        <authorList>
            <person name="Varghese N."/>
            <person name="Submissions S."/>
        </authorList>
    </citation>
    <scope>NUCLEOTIDE SEQUENCE</scope>
    <source>
        <strain evidence="2">DSM 1682</strain>
    </source>
</reference>
<dbReference type="RefSeq" id="WP_236782328.1">
    <property type="nucleotide sequence ID" value="NZ_CP014223.1"/>
</dbReference>
<reference evidence="4" key="4">
    <citation type="submission" date="2016-11" db="EMBL/GenBank/DDBJ databases">
        <authorList>
            <person name="Jaros S."/>
            <person name="Januszkiewicz K."/>
            <person name="Wedrychowicz H."/>
        </authorList>
    </citation>
    <scope>NUCLEOTIDE SEQUENCE [LARGE SCALE GENOMIC DNA]</scope>
    <source>
        <strain evidence="4">DSM 1682</strain>
    </source>
</reference>
<dbReference type="InterPro" id="IPR001920">
    <property type="entry name" value="Asp/Glu_race"/>
</dbReference>
<gene>
    <name evidence="1" type="ORF">CPRO_16280</name>
    <name evidence="2" type="ORF">SAMN02745151_02851</name>
</gene>
<reference evidence="3" key="2">
    <citation type="submission" date="2016-01" db="EMBL/GenBank/DDBJ databases">
        <authorList>
            <person name="Poehlein A."/>
            <person name="Schlien K."/>
            <person name="Gottschalk G."/>
            <person name="Buckel W."/>
            <person name="Daniel R."/>
        </authorList>
    </citation>
    <scope>NUCLEOTIDE SEQUENCE [LARGE SCALE GENOMIC DNA]</scope>
    <source>
        <strain evidence="3">X2</strain>
    </source>
</reference>
<protein>
    <recommendedName>
        <fullName evidence="5">Asp/Glu/hydantoin racemase</fullName>
    </recommendedName>
</protein>
<evidence type="ECO:0000313" key="1">
    <source>
        <dbReference type="EMBL" id="AMJ41218.1"/>
    </source>
</evidence>
<dbReference type="Gene3D" id="3.40.50.1860">
    <property type="match status" value="1"/>
</dbReference>
<evidence type="ECO:0000313" key="3">
    <source>
        <dbReference type="Proteomes" id="UP000068026"/>
    </source>
</evidence>
<dbReference type="KEGG" id="cpro:CPRO_16280"/>
<dbReference type="EMBL" id="CP014223">
    <property type="protein sequence ID" value="AMJ41218.1"/>
    <property type="molecule type" value="Genomic_DNA"/>
</dbReference>
<accession>A0A0X1U8F9</accession>